<name>A0A1B8GA39_9PEZI</name>
<dbReference type="Proteomes" id="UP000091956">
    <property type="component" value="Unassembled WGS sequence"/>
</dbReference>
<feature type="compositionally biased region" description="Low complexity" evidence="3">
    <location>
        <begin position="753"/>
        <end position="784"/>
    </location>
</feature>
<organism evidence="4 5">
    <name type="scientific">Pseudogymnoascus verrucosus</name>
    <dbReference type="NCBI Taxonomy" id="342668"/>
    <lineage>
        <taxon>Eukaryota</taxon>
        <taxon>Fungi</taxon>
        <taxon>Dikarya</taxon>
        <taxon>Ascomycota</taxon>
        <taxon>Pezizomycotina</taxon>
        <taxon>Leotiomycetes</taxon>
        <taxon>Thelebolales</taxon>
        <taxon>Thelebolaceae</taxon>
        <taxon>Pseudogymnoascus</taxon>
    </lineage>
</organism>
<dbReference type="AlphaFoldDB" id="A0A1B8GA39"/>
<keyword evidence="5" id="KW-1185">Reference proteome</keyword>
<dbReference type="InterPro" id="IPR011990">
    <property type="entry name" value="TPR-like_helical_dom_sf"/>
</dbReference>
<sequence>MGGPDRSKAVKYIQQLDQAQCGGDWEAVPNLVRKIRKHAPARACLTLAANATHAVQQAIRHQPSTGTNPEITSLVQYVPPLIGAIDAEHDHPEDVFQAQVALGWVHWALGEPELAALRLPKDIEGDFSLLDGTSKQATGWTRTCALKAIYIKGVALEKSRSLGDAIEVFESGMPIVSATASELKKASELRKWTELLLTKFCLITSQSIKSNASPRMEAETLVAFRAWADFWERLASSSTAAVGGYATEADVPRRLIWKEYYATLSFIVQGDLPYPSTALGATSNNHGMRIIQRGELARVEARYEFLLLKEAHFPKAEQSSEEIEELVELVLGNWAVLCGGCWDEHDLGSGGRVGISRSVLEILYRAATKTFHSTQILRGLFTVHLALADFELAFKAFDTYFEIVNKGKQRVQKTGEPEHALDSNEDVLVTASKCIRALCQFGGVSGAEKAKKLAHFFESWLEQHDPSHSQEELTNGDANGVTIGNKKLLDSGSAAEHTSTVSPRVYAHAWRAIGISNAQWARLTPDAKSRPEYQTKAITNLRTALKPEYGCTDDVDTLFALALVLSERRQIGEAIQIVGAALAPQRNVDKASNPAKYVRERSLIRLWHLLALLLSAKDQFTEASHACEGAFKQFGDLKALFGEGEGDYQSEHLNGMQEKHSAAIDDMDDYEKEAIIEVKMSQLLLIEIQDGPDVAVNGTEELLSLYSRLFGQTQIPFAVPRKSQQIPPTTGTSTLRSVKGSIFGRSKRSNRDASGATTFASSTAENVSTPSRPPTSHTTASAAPKIQVTGESGAPAKLTRRSQHPSTKSNKGDKLAHKLSHASIRNRSVATSKAASNPASDGEISPTNVVDSISQQAREAPPRPNGQGTKSLNSYSLLPFSSPATRLPPSKSRRHHIGILVRVWLLIAGFYRRAEQYEDAKVSIEAASELVEGLEEDVLRDESGQLLVDAREWGVGKSVEELWADVCAERGQVSLAESWPFVALSHFEAALTHFPDHPAAIVGLSNILLDISSEVLVYPPSIPTIATPPSSSASATPTSHKPSTHTSTTSTPLGLPPPPSQGPAPPTTKLSLFDRLAARDRAHGLLDRLTKLGGGWNDSEAWFGLARAYEDSRMEGKAKEALWWCVQLEEARGVRGWEAVGGGIA</sequence>
<comment type="function">
    <text evidence="1">Involved in endocytosis.</text>
</comment>
<feature type="compositionally biased region" description="Pro residues" evidence="3">
    <location>
        <begin position="1054"/>
        <end position="1066"/>
    </location>
</feature>
<dbReference type="OrthoDB" id="29013at2759"/>
<feature type="compositionally biased region" description="Polar residues" evidence="3">
    <location>
        <begin position="823"/>
        <end position="857"/>
    </location>
</feature>
<evidence type="ECO:0000313" key="4">
    <source>
        <dbReference type="EMBL" id="OBT92706.1"/>
    </source>
</evidence>
<dbReference type="PANTHER" id="PTHR23083">
    <property type="entry name" value="TETRATRICOPEPTIDE REPEAT PROTEIN, TPR"/>
    <property type="match status" value="1"/>
</dbReference>
<dbReference type="EMBL" id="KV460263">
    <property type="protein sequence ID" value="OBT92706.1"/>
    <property type="molecule type" value="Genomic_DNA"/>
</dbReference>
<evidence type="ECO:0000256" key="3">
    <source>
        <dbReference type="SAM" id="MobiDB-lite"/>
    </source>
</evidence>
<dbReference type="STRING" id="342668.A0A1B8GA39"/>
<accession>A0A1B8GA39</accession>
<evidence type="ECO:0008006" key="6">
    <source>
        <dbReference type="Google" id="ProtNLM"/>
    </source>
</evidence>
<feature type="compositionally biased region" description="Polar residues" evidence="3">
    <location>
        <begin position="866"/>
        <end position="875"/>
    </location>
</feature>
<feature type="region of interest" description="Disordered" evidence="3">
    <location>
        <begin position="741"/>
        <end position="875"/>
    </location>
</feature>
<proteinExistence type="inferred from homology"/>
<gene>
    <name evidence="4" type="ORF">VE01_09690</name>
</gene>
<dbReference type="InterPro" id="IPR019734">
    <property type="entry name" value="TPR_rpt"/>
</dbReference>
<evidence type="ECO:0000256" key="1">
    <source>
        <dbReference type="ARBA" id="ARBA00002550"/>
    </source>
</evidence>
<protein>
    <recommendedName>
        <fullName evidence="6">Filamentation protein</fullName>
    </recommendedName>
</protein>
<evidence type="ECO:0000256" key="2">
    <source>
        <dbReference type="ARBA" id="ARBA00038251"/>
    </source>
</evidence>
<dbReference type="GeneID" id="28843076"/>
<dbReference type="SUPFAM" id="SSF48452">
    <property type="entry name" value="TPR-like"/>
    <property type="match status" value="1"/>
</dbReference>
<dbReference type="PANTHER" id="PTHR23083:SF464">
    <property type="entry name" value="TETRATRICOPEPTIDE REPEAT DOMAIN 7, ISOFORM A"/>
    <property type="match status" value="1"/>
</dbReference>
<reference evidence="5" key="2">
    <citation type="journal article" date="2018" name="Nat. Commun.">
        <title>Extreme sensitivity to ultraviolet light in the fungal pathogen causing white-nose syndrome of bats.</title>
        <authorList>
            <person name="Palmer J.M."/>
            <person name="Drees K.P."/>
            <person name="Foster J.T."/>
            <person name="Lindner D.L."/>
        </authorList>
    </citation>
    <scope>NUCLEOTIDE SEQUENCE [LARGE SCALE GENOMIC DNA]</scope>
    <source>
        <strain evidence="5">UAMH 10579</strain>
    </source>
</reference>
<feature type="compositionally biased region" description="Low complexity" evidence="3">
    <location>
        <begin position="1027"/>
        <end position="1053"/>
    </location>
</feature>
<feature type="region of interest" description="Disordered" evidence="3">
    <location>
        <begin position="1027"/>
        <end position="1069"/>
    </location>
</feature>
<dbReference type="Gene3D" id="1.25.40.10">
    <property type="entry name" value="Tetratricopeptide repeat domain"/>
    <property type="match status" value="2"/>
</dbReference>
<dbReference type="RefSeq" id="XP_018126439.1">
    <property type="nucleotide sequence ID" value="XM_018279102.2"/>
</dbReference>
<dbReference type="InterPro" id="IPR051722">
    <property type="entry name" value="Endocytosis_PI4K-reg_protein"/>
</dbReference>
<comment type="similarity">
    <text evidence="2">Belongs to the YPP1 family.</text>
</comment>
<evidence type="ECO:0000313" key="5">
    <source>
        <dbReference type="Proteomes" id="UP000091956"/>
    </source>
</evidence>
<dbReference type="SMART" id="SM00028">
    <property type="entry name" value="TPR"/>
    <property type="match status" value="6"/>
</dbReference>
<reference evidence="4 5" key="1">
    <citation type="submission" date="2016-03" db="EMBL/GenBank/DDBJ databases">
        <title>Comparative genomics of Pseudogymnoascus destructans, the fungus causing white-nose syndrome of bats.</title>
        <authorList>
            <person name="Palmer J.M."/>
            <person name="Drees K.P."/>
            <person name="Foster J.T."/>
            <person name="Lindner D.L."/>
        </authorList>
    </citation>
    <scope>NUCLEOTIDE SEQUENCE [LARGE SCALE GENOMIC DNA]</scope>
    <source>
        <strain evidence="4 5">UAMH 10579</strain>
    </source>
</reference>